<dbReference type="GO" id="GO:0006080">
    <property type="term" value="P:substituted mannan metabolic process"/>
    <property type="evidence" value="ECO:0007669"/>
    <property type="project" value="InterPro"/>
</dbReference>
<dbReference type="EC" id="3.2.1.78" evidence="8"/>
<dbReference type="PRINTS" id="PR00739">
    <property type="entry name" value="GLHYDRLASE26"/>
</dbReference>
<dbReference type="CDD" id="cd00063">
    <property type="entry name" value="FN3"/>
    <property type="match status" value="1"/>
</dbReference>
<dbReference type="InterPro" id="IPR036116">
    <property type="entry name" value="FN3_sf"/>
</dbReference>
<dbReference type="PROSITE" id="PS51764">
    <property type="entry name" value="GH26"/>
    <property type="match status" value="1"/>
</dbReference>
<dbReference type="GO" id="GO:0030246">
    <property type="term" value="F:carbohydrate binding"/>
    <property type="evidence" value="ECO:0007669"/>
    <property type="project" value="InterPro"/>
</dbReference>
<feature type="domain" description="CBM6" evidence="6">
    <location>
        <begin position="28"/>
        <end position="146"/>
    </location>
</feature>
<dbReference type="InterPro" id="IPR013783">
    <property type="entry name" value="Ig-like_fold"/>
</dbReference>
<reference evidence="8 9" key="1">
    <citation type="submission" date="2016-08" db="EMBL/GenBank/DDBJ databases">
        <title>Genome sequencing of Paenibacillus sp. TI45-13ar, isolated from Korean traditional nuruk.</title>
        <authorList>
            <person name="Kim S.-J."/>
        </authorList>
    </citation>
    <scope>NUCLEOTIDE SEQUENCE [LARGE SCALE GENOMIC DNA]</scope>
    <source>
        <strain evidence="8 9">TI45-13ar</strain>
    </source>
</reference>
<dbReference type="SUPFAM" id="SSF49265">
    <property type="entry name" value="Fibronectin type III"/>
    <property type="match status" value="1"/>
</dbReference>
<dbReference type="Gene3D" id="2.60.120.260">
    <property type="entry name" value="Galactose-binding domain-like"/>
    <property type="match status" value="1"/>
</dbReference>
<dbReference type="InterPro" id="IPR000805">
    <property type="entry name" value="Glyco_hydro_26"/>
</dbReference>
<evidence type="ECO:0000313" key="9">
    <source>
        <dbReference type="Proteomes" id="UP000094578"/>
    </source>
</evidence>
<evidence type="ECO:0000256" key="1">
    <source>
        <dbReference type="ARBA" id="ARBA00007754"/>
    </source>
</evidence>
<dbReference type="SUPFAM" id="SSF49785">
    <property type="entry name" value="Galactose-binding domain-like"/>
    <property type="match status" value="1"/>
</dbReference>
<protein>
    <submittedName>
        <fullName evidence="8">Mannan endo-1,4-beta-mannosidase</fullName>
        <ecNumber evidence="8">3.2.1.78</ecNumber>
    </submittedName>
</protein>
<dbReference type="InterPro" id="IPR003961">
    <property type="entry name" value="FN3_dom"/>
</dbReference>
<organism evidence="8 9">
    <name type="scientific">Paenibacillus nuruki</name>
    <dbReference type="NCBI Taxonomy" id="1886670"/>
    <lineage>
        <taxon>Bacteria</taxon>
        <taxon>Bacillati</taxon>
        <taxon>Bacillota</taxon>
        <taxon>Bacilli</taxon>
        <taxon>Bacillales</taxon>
        <taxon>Paenibacillaceae</taxon>
        <taxon>Paenibacillus</taxon>
    </lineage>
</organism>
<dbReference type="PROSITE" id="PS51175">
    <property type="entry name" value="CBM6"/>
    <property type="match status" value="1"/>
</dbReference>
<dbReference type="Pfam" id="PF16990">
    <property type="entry name" value="CBM_35"/>
    <property type="match status" value="1"/>
</dbReference>
<dbReference type="InterPro" id="IPR017853">
    <property type="entry name" value="GH"/>
</dbReference>
<dbReference type="PATRIC" id="fig|1886670.3.peg.3237"/>
<dbReference type="Proteomes" id="UP000094578">
    <property type="component" value="Unassembled WGS sequence"/>
</dbReference>
<dbReference type="PANTHER" id="PTHR40079:SF4">
    <property type="entry name" value="GH26 DOMAIN-CONTAINING PROTEIN-RELATED"/>
    <property type="match status" value="1"/>
</dbReference>
<dbReference type="InterPro" id="IPR005084">
    <property type="entry name" value="CBM6"/>
</dbReference>
<sequence>MKKTGIVLMVIIMFVSLIPLSSAKGKAEIYEAENGLLQGVDEASTVTGYSGDGYVTGFDEDGDALTITVHPAKEGLYQINIRYNAPNGPKQANLFVNDISVGTVDFTPTHSFTEMAATKAILKKGANTIRIDKGWGYYDIDYFSIQKVTKELVHSIPKTLVNPKASPAAKSLMSYLVDNYGHKILSGQQDYSNIDWLQTHLGKKPAVVGFDLMDYSPSRVEYGAATTETEKAIDWDQQGGIVAFVWHWNAPKDLINQPEKEWWRGFYTDSTTFDLQYALSHPDSEEYRLLIRDIDAIATQLKKLQDANIPVLFRPLHEAEGELFWWGAKGATPCKELYRLLYDRLTNEHQLNNLIWVWNSVSPEWYPGDDVVDIVSYDSYPSGGDYNVQVGKYDQLLSLVKDRKLIAMTENGAIPDPDLLPIYHADWSWFSTWSAHDEKTNSLDHLKKVYNHDYVVTLDELPNIKTYPIENNEIPSAPTGLHAESGNRKATISWNPVNNANRYTLLRADTQEGSYKQIASNLKATHYTNKGLVNGKTYYYKVKAVNKSGTSTSSSPIRVTVQAKNK</sequence>
<evidence type="ECO:0000313" key="8">
    <source>
        <dbReference type="EMBL" id="ODP27434.1"/>
    </source>
</evidence>
<keyword evidence="2 4" id="KW-0378">Hydrolase</keyword>
<dbReference type="EMBL" id="MDER01000056">
    <property type="protein sequence ID" value="ODP27434.1"/>
    <property type="molecule type" value="Genomic_DNA"/>
</dbReference>
<dbReference type="InterPro" id="IPR022790">
    <property type="entry name" value="GH26_dom"/>
</dbReference>
<comment type="similarity">
    <text evidence="1 4">Belongs to the glycosyl hydrolase 26 family.</text>
</comment>
<dbReference type="Pfam" id="PF02156">
    <property type="entry name" value="Glyco_hydro_26"/>
    <property type="match status" value="1"/>
</dbReference>
<gene>
    <name evidence="8" type="ORF">PTI45_03182</name>
</gene>
<dbReference type="STRING" id="1886670.PTI45_03182"/>
<evidence type="ECO:0000256" key="3">
    <source>
        <dbReference type="ARBA" id="ARBA00023295"/>
    </source>
</evidence>
<comment type="caution">
    <text evidence="8">The sequence shown here is derived from an EMBL/GenBank/DDBJ whole genome shotgun (WGS) entry which is preliminary data.</text>
</comment>
<dbReference type="PANTHER" id="PTHR40079">
    <property type="entry name" value="MANNAN ENDO-1,4-BETA-MANNOSIDASE E-RELATED"/>
    <property type="match status" value="1"/>
</dbReference>
<dbReference type="Gene3D" id="2.60.40.10">
    <property type="entry name" value="Immunoglobulins"/>
    <property type="match status" value="1"/>
</dbReference>
<feature type="domain" description="Fibronectin type-III" evidence="5">
    <location>
        <begin position="474"/>
        <end position="564"/>
    </location>
</feature>
<name>A0A1E3L162_9BACL</name>
<keyword evidence="9" id="KW-1185">Reference proteome</keyword>
<dbReference type="SMART" id="SM00060">
    <property type="entry name" value="FN3"/>
    <property type="match status" value="1"/>
</dbReference>
<feature type="active site" description="Proton donor" evidence="4">
    <location>
        <position position="318"/>
    </location>
</feature>
<evidence type="ECO:0000259" key="6">
    <source>
        <dbReference type="PROSITE" id="PS51175"/>
    </source>
</evidence>
<evidence type="ECO:0000259" key="7">
    <source>
        <dbReference type="PROSITE" id="PS51764"/>
    </source>
</evidence>
<dbReference type="CDD" id="cd04086">
    <property type="entry name" value="CBM35_mannanase-like"/>
    <property type="match status" value="1"/>
</dbReference>
<feature type="domain" description="GH26" evidence="7">
    <location>
        <begin position="167"/>
        <end position="459"/>
    </location>
</feature>
<dbReference type="InterPro" id="IPR008979">
    <property type="entry name" value="Galactose-bd-like_sf"/>
</dbReference>
<dbReference type="RefSeq" id="WP_069328579.1">
    <property type="nucleotide sequence ID" value="NZ_MDER01000056.1"/>
</dbReference>
<dbReference type="GO" id="GO:0016985">
    <property type="term" value="F:mannan endo-1,4-beta-mannosidase activity"/>
    <property type="evidence" value="ECO:0007669"/>
    <property type="project" value="UniProtKB-EC"/>
</dbReference>
<dbReference type="SUPFAM" id="SSF51445">
    <property type="entry name" value="(Trans)glycosidases"/>
    <property type="match status" value="1"/>
</dbReference>
<accession>A0A1E3L162</accession>
<keyword evidence="3 4" id="KW-0326">Glycosidase</keyword>
<feature type="active site" description="Nucleophile" evidence="4">
    <location>
        <position position="410"/>
    </location>
</feature>
<evidence type="ECO:0000259" key="5">
    <source>
        <dbReference type="PROSITE" id="PS50853"/>
    </source>
</evidence>
<proteinExistence type="inferred from homology"/>
<evidence type="ECO:0000256" key="2">
    <source>
        <dbReference type="ARBA" id="ARBA00022801"/>
    </source>
</evidence>
<dbReference type="Pfam" id="PF00041">
    <property type="entry name" value="fn3"/>
    <property type="match status" value="1"/>
</dbReference>
<dbReference type="AlphaFoldDB" id="A0A1E3L162"/>
<dbReference type="Gene3D" id="3.20.20.80">
    <property type="entry name" value="Glycosidases"/>
    <property type="match status" value="1"/>
</dbReference>
<evidence type="ECO:0000256" key="4">
    <source>
        <dbReference type="PROSITE-ProRule" id="PRU01100"/>
    </source>
</evidence>
<dbReference type="PROSITE" id="PS50853">
    <property type="entry name" value="FN3"/>
    <property type="match status" value="1"/>
</dbReference>